<dbReference type="Pfam" id="PF04290">
    <property type="entry name" value="DctQ"/>
    <property type="match status" value="1"/>
</dbReference>
<organism evidence="11 12">
    <name type="scientific">Bosea vaviloviae</name>
    <dbReference type="NCBI Taxonomy" id="1526658"/>
    <lineage>
        <taxon>Bacteria</taxon>
        <taxon>Pseudomonadati</taxon>
        <taxon>Pseudomonadota</taxon>
        <taxon>Alphaproteobacteria</taxon>
        <taxon>Hyphomicrobiales</taxon>
        <taxon>Boseaceae</taxon>
        <taxon>Bosea</taxon>
    </lineage>
</organism>
<feature type="transmembrane region" description="Helical" evidence="9">
    <location>
        <begin position="57"/>
        <end position="75"/>
    </location>
</feature>
<keyword evidence="12" id="KW-1185">Reference proteome</keyword>
<dbReference type="GO" id="GO:0005886">
    <property type="term" value="C:plasma membrane"/>
    <property type="evidence" value="ECO:0007669"/>
    <property type="project" value="UniProtKB-SubCell"/>
</dbReference>
<accession>A0A0N0MDM8</accession>
<keyword evidence="3" id="KW-1003">Cell membrane</keyword>
<evidence type="ECO:0000256" key="5">
    <source>
        <dbReference type="ARBA" id="ARBA00022692"/>
    </source>
</evidence>
<evidence type="ECO:0000256" key="6">
    <source>
        <dbReference type="ARBA" id="ARBA00022989"/>
    </source>
</evidence>
<evidence type="ECO:0000256" key="8">
    <source>
        <dbReference type="ARBA" id="ARBA00038436"/>
    </source>
</evidence>
<keyword evidence="2 9" id="KW-0813">Transport</keyword>
<evidence type="ECO:0000256" key="3">
    <source>
        <dbReference type="ARBA" id="ARBA00022475"/>
    </source>
</evidence>
<protein>
    <recommendedName>
        <fullName evidence="9">TRAP transporter small permease protein</fullName>
    </recommendedName>
</protein>
<evidence type="ECO:0000256" key="9">
    <source>
        <dbReference type="RuleBase" id="RU369079"/>
    </source>
</evidence>
<dbReference type="InterPro" id="IPR007387">
    <property type="entry name" value="TRAP_DctQ"/>
</dbReference>
<keyword evidence="6 9" id="KW-1133">Transmembrane helix</keyword>
<keyword evidence="5 9" id="KW-0812">Transmembrane</keyword>
<dbReference type="GO" id="GO:0015740">
    <property type="term" value="P:C4-dicarboxylate transport"/>
    <property type="evidence" value="ECO:0007669"/>
    <property type="project" value="TreeGrafter"/>
</dbReference>
<feature type="domain" description="Tripartite ATP-independent periplasmic transporters DctQ component" evidence="10">
    <location>
        <begin position="34"/>
        <end position="164"/>
    </location>
</feature>
<evidence type="ECO:0000256" key="4">
    <source>
        <dbReference type="ARBA" id="ARBA00022519"/>
    </source>
</evidence>
<feature type="transmembrane region" description="Helical" evidence="9">
    <location>
        <begin position="136"/>
        <end position="157"/>
    </location>
</feature>
<comment type="function">
    <text evidence="9">Part of the tripartite ATP-independent periplasmic (TRAP) transport system.</text>
</comment>
<comment type="similarity">
    <text evidence="8 9">Belongs to the TRAP transporter small permease family.</text>
</comment>
<evidence type="ECO:0000256" key="1">
    <source>
        <dbReference type="ARBA" id="ARBA00004429"/>
    </source>
</evidence>
<comment type="subcellular location">
    <subcellularLocation>
        <location evidence="1 9">Cell inner membrane</location>
        <topology evidence="1 9">Multi-pass membrane protein</topology>
    </subcellularLocation>
</comment>
<dbReference type="PANTHER" id="PTHR35011:SF10">
    <property type="entry name" value="TRAP TRANSPORTER SMALL PERMEASE PROTEIN"/>
    <property type="match status" value="1"/>
</dbReference>
<evidence type="ECO:0000256" key="2">
    <source>
        <dbReference type="ARBA" id="ARBA00022448"/>
    </source>
</evidence>
<evidence type="ECO:0000256" key="7">
    <source>
        <dbReference type="ARBA" id="ARBA00023136"/>
    </source>
</evidence>
<dbReference type="EMBL" id="LGSZ01000015">
    <property type="protein sequence ID" value="KPH82675.1"/>
    <property type="molecule type" value="Genomic_DNA"/>
</dbReference>
<comment type="subunit">
    <text evidence="9">The complex comprises the extracytoplasmic solute receptor protein and the two transmembrane proteins.</text>
</comment>
<dbReference type="GO" id="GO:0022857">
    <property type="term" value="F:transmembrane transporter activity"/>
    <property type="evidence" value="ECO:0007669"/>
    <property type="project" value="UniProtKB-UniRule"/>
</dbReference>
<gene>
    <name evidence="11" type="ORF">AE618_02380</name>
</gene>
<dbReference type="Proteomes" id="UP000037822">
    <property type="component" value="Unassembled WGS sequence"/>
</dbReference>
<proteinExistence type="inferred from homology"/>
<dbReference type="PATRIC" id="fig|1526658.3.peg.3456"/>
<sequence length="192" mass="20992">MGRALCGIAGMIRRALDLLYLSAGYLAGLSLITIFVLMMILSVGREINFNVPSGDDFAGWSLVAMAFLGLAHTFKRGEMIRVGLLLERLHGRAKRAAELFSLAVAATFIAYFTFQASKLAYDSWQYFDMSTGVVSVPLWIPQMGMVLGLAILLIAIIDEFVIVVRTGKPTYEPEPPKTTEELIERIAQGGGV</sequence>
<name>A0A0N0MDM8_9HYPH</name>
<dbReference type="InterPro" id="IPR055348">
    <property type="entry name" value="DctQ"/>
</dbReference>
<dbReference type="PANTHER" id="PTHR35011">
    <property type="entry name" value="2,3-DIKETO-L-GULONATE TRAP TRANSPORTER SMALL PERMEASE PROTEIN YIAM"/>
    <property type="match status" value="1"/>
</dbReference>
<evidence type="ECO:0000313" key="12">
    <source>
        <dbReference type="Proteomes" id="UP000037822"/>
    </source>
</evidence>
<evidence type="ECO:0000313" key="11">
    <source>
        <dbReference type="EMBL" id="KPH82675.1"/>
    </source>
</evidence>
<feature type="transmembrane region" description="Helical" evidence="9">
    <location>
        <begin position="18"/>
        <end position="41"/>
    </location>
</feature>
<dbReference type="AlphaFoldDB" id="A0A0N0MDM8"/>
<evidence type="ECO:0000259" key="10">
    <source>
        <dbReference type="Pfam" id="PF04290"/>
    </source>
</evidence>
<comment type="caution">
    <text evidence="11">The sequence shown here is derived from an EMBL/GenBank/DDBJ whole genome shotgun (WGS) entry which is preliminary data.</text>
</comment>
<keyword evidence="4 9" id="KW-0997">Cell inner membrane</keyword>
<feature type="transmembrane region" description="Helical" evidence="9">
    <location>
        <begin position="96"/>
        <end position="116"/>
    </location>
</feature>
<keyword evidence="7 9" id="KW-0472">Membrane</keyword>
<reference evidence="11 12" key="1">
    <citation type="submission" date="2015-07" db="EMBL/GenBank/DDBJ databases">
        <title>Whole genome sequencing of Bosea vaviloviae isolated from cave pool.</title>
        <authorList>
            <person name="Tan N.E.H."/>
            <person name="Lee Y.P."/>
            <person name="Gan H.M."/>
            <person name="Barton H."/>
            <person name="Savka M.A."/>
        </authorList>
    </citation>
    <scope>NUCLEOTIDE SEQUENCE [LARGE SCALE GENOMIC DNA]</scope>
    <source>
        <strain evidence="11 12">SD260</strain>
    </source>
</reference>